<keyword evidence="3" id="KW-0238">DNA-binding</keyword>
<dbReference type="EMBL" id="CYZP01000008">
    <property type="protein sequence ID" value="CUN85559.1"/>
    <property type="molecule type" value="Genomic_DNA"/>
</dbReference>
<dbReference type="SUPFAM" id="SSF116734">
    <property type="entry name" value="DNA methylase specificity domain"/>
    <property type="match status" value="1"/>
</dbReference>
<dbReference type="Proteomes" id="UP000095645">
    <property type="component" value="Unassembled WGS sequence"/>
</dbReference>
<dbReference type="GO" id="GO:0003677">
    <property type="term" value="F:DNA binding"/>
    <property type="evidence" value="ECO:0007669"/>
    <property type="project" value="UniProtKB-KW"/>
</dbReference>
<organism evidence="5 6">
    <name type="scientific">Blautia obeum</name>
    <dbReference type="NCBI Taxonomy" id="40520"/>
    <lineage>
        <taxon>Bacteria</taxon>
        <taxon>Bacillati</taxon>
        <taxon>Bacillota</taxon>
        <taxon>Clostridia</taxon>
        <taxon>Lachnospirales</taxon>
        <taxon>Lachnospiraceae</taxon>
        <taxon>Blautia</taxon>
    </lineage>
</organism>
<evidence type="ECO:0000256" key="2">
    <source>
        <dbReference type="ARBA" id="ARBA00022747"/>
    </source>
</evidence>
<evidence type="ECO:0000313" key="6">
    <source>
        <dbReference type="Proteomes" id="UP000095645"/>
    </source>
</evidence>
<dbReference type="InterPro" id="IPR000055">
    <property type="entry name" value="Restrct_endonuc_typeI_TRD"/>
</dbReference>
<name>A0A174ACF2_9FIRM</name>
<dbReference type="Pfam" id="PF01420">
    <property type="entry name" value="Methylase_S"/>
    <property type="match status" value="1"/>
</dbReference>
<evidence type="ECO:0000256" key="3">
    <source>
        <dbReference type="ARBA" id="ARBA00023125"/>
    </source>
</evidence>
<feature type="domain" description="Type I restriction modification DNA specificity" evidence="4">
    <location>
        <begin position="11"/>
        <end position="169"/>
    </location>
</feature>
<evidence type="ECO:0000256" key="1">
    <source>
        <dbReference type="ARBA" id="ARBA00010923"/>
    </source>
</evidence>
<accession>A0A174ACF2</accession>
<evidence type="ECO:0000313" key="5">
    <source>
        <dbReference type="EMBL" id="CUN85559.1"/>
    </source>
</evidence>
<gene>
    <name evidence="5" type="ORF">ERS852476_01264</name>
</gene>
<dbReference type="GO" id="GO:0009307">
    <property type="term" value="P:DNA restriction-modification system"/>
    <property type="evidence" value="ECO:0007669"/>
    <property type="project" value="UniProtKB-KW"/>
</dbReference>
<proteinExistence type="inferred from homology"/>
<dbReference type="AlphaFoldDB" id="A0A174ACF2"/>
<comment type="similarity">
    <text evidence="1">Belongs to the type-I restriction system S methylase family.</text>
</comment>
<evidence type="ECO:0000259" key="4">
    <source>
        <dbReference type="Pfam" id="PF01420"/>
    </source>
</evidence>
<sequence length="194" mass="22076">MFGNPATPGDKFKTCKLGEVADVKSSHRVFTTEFVAEGVPFYRGTEIGVLASGQQPEDSYRISMEHYRKIASDDSKPMRGDLLLPSICNKGQVWMVDTDEPFYYKDGRVLCISPERSVFDSRYLQFYMKLRTEAEYPKLGSGSTFAEFKIFQLKELEVDIPPMNSQKSFDLFADQVDKSKLYKISTLQFPCIPG</sequence>
<keyword evidence="2" id="KW-0680">Restriction system</keyword>
<protein>
    <submittedName>
        <fullName evidence="5">Type I restriction modification DNA specificity domain</fullName>
    </submittedName>
</protein>
<dbReference type="Gene3D" id="3.90.220.20">
    <property type="entry name" value="DNA methylase specificity domains"/>
    <property type="match status" value="1"/>
</dbReference>
<dbReference type="InterPro" id="IPR044946">
    <property type="entry name" value="Restrct_endonuc_typeI_TRD_sf"/>
</dbReference>
<reference evidence="5 6" key="1">
    <citation type="submission" date="2015-09" db="EMBL/GenBank/DDBJ databases">
        <authorList>
            <consortium name="Pathogen Informatics"/>
        </authorList>
    </citation>
    <scope>NUCLEOTIDE SEQUENCE [LARGE SCALE GENOMIC DNA]</scope>
    <source>
        <strain evidence="5 6">2789STDY5834861</strain>
    </source>
</reference>